<dbReference type="EMBL" id="AGBW02007784">
    <property type="protein sequence ID" value="OWR54563.1"/>
    <property type="molecule type" value="Genomic_DNA"/>
</dbReference>
<keyword evidence="4" id="KW-1185">Reference proteome</keyword>
<feature type="compositionally biased region" description="Polar residues" evidence="1">
    <location>
        <begin position="29"/>
        <end position="48"/>
    </location>
</feature>
<dbReference type="InParanoid" id="A0A212FLE4"/>
<dbReference type="Proteomes" id="UP000007151">
    <property type="component" value="Unassembled WGS sequence"/>
</dbReference>
<name>A0A212FLE4_DANPL</name>
<organism evidence="3 4">
    <name type="scientific">Danaus plexippus plexippus</name>
    <dbReference type="NCBI Taxonomy" id="278856"/>
    <lineage>
        <taxon>Eukaryota</taxon>
        <taxon>Metazoa</taxon>
        <taxon>Ecdysozoa</taxon>
        <taxon>Arthropoda</taxon>
        <taxon>Hexapoda</taxon>
        <taxon>Insecta</taxon>
        <taxon>Pterygota</taxon>
        <taxon>Neoptera</taxon>
        <taxon>Endopterygota</taxon>
        <taxon>Lepidoptera</taxon>
        <taxon>Glossata</taxon>
        <taxon>Ditrysia</taxon>
        <taxon>Papilionoidea</taxon>
        <taxon>Nymphalidae</taxon>
        <taxon>Danainae</taxon>
        <taxon>Danaini</taxon>
        <taxon>Danaina</taxon>
        <taxon>Danaus</taxon>
        <taxon>Danaus</taxon>
    </lineage>
</organism>
<proteinExistence type="predicted"/>
<feature type="region of interest" description="Disordered" evidence="1">
    <location>
        <begin position="23"/>
        <end position="52"/>
    </location>
</feature>
<sequence length="82" mass="9068">MAFQVVLVRFLFLVCLIHSLQCSEEEGSSTESQPATTEKSGSGNSQPLGSVGDTLMNQIERLANNINPTFFINIFRKIFNNS</sequence>
<evidence type="ECO:0000313" key="4">
    <source>
        <dbReference type="Proteomes" id="UP000007151"/>
    </source>
</evidence>
<evidence type="ECO:0000256" key="1">
    <source>
        <dbReference type="SAM" id="MobiDB-lite"/>
    </source>
</evidence>
<comment type="caution">
    <text evidence="3">The sequence shown here is derived from an EMBL/GenBank/DDBJ whole genome shotgun (WGS) entry which is preliminary data.</text>
</comment>
<gene>
    <name evidence="3" type="ORF">KGM_211060</name>
</gene>
<reference evidence="3 4" key="1">
    <citation type="journal article" date="2011" name="Cell">
        <title>The monarch butterfly genome yields insights into long-distance migration.</title>
        <authorList>
            <person name="Zhan S."/>
            <person name="Merlin C."/>
            <person name="Boore J.L."/>
            <person name="Reppert S.M."/>
        </authorList>
    </citation>
    <scope>NUCLEOTIDE SEQUENCE [LARGE SCALE GENOMIC DNA]</scope>
    <source>
        <strain evidence="3">F-2</strain>
    </source>
</reference>
<keyword evidence="2" id="KW-0732">Signal</keyword>
<protein>
    <submittedName>
        <fullName evidence="3">Uncharacterized protein</fullName>
    </submittedName>
</protein>
<feature type="chain" id="PRO_5012442673" evidence="2">
    <location>
        <begin position="23"/>
        <end position="82"/>
    </location>
</feature>
<accession>A0A212FLE4</accession>
<evidence type="ECO:0000313" key="3">
    <source>
        <dbReference type="EMBL" id="OWR54563.1"/>
    </source>
</evidence>
<dbReference type="KEGG" id="dpl:KGM_211060"/>
<dbReference type="AlphaFoldDB" id="A0A212FLE4"/>
<evidence type="ECO:0000256" key="2">
    <source>
        <dbReference type="SAM" id="SignalP"/>
    </source>
</evidence>
<feature type="signal peptide" evidence="2">
    <location>
        <begin position="1"/>
        <end position="22"/>
    </location>
</feature>